<dbReference type="PATRIC" id="fig|652.5.peg.314"/>
<gene>
    <name evidence="1" type="ORF">WL1483_3577</name>
</gene>
<evidence type="ECO:0000313" key="1">
    <source>
        <dbReference type="EMBL" id="ALP42996.1"/>
    </source>
</evidence>
<accession>A0A0S2SMV8</accession>
<dbReference type="EMBL" id="CP013067">
    <property type="protein sequence ID" value="ALP42996.1"/>
    <property type="molecule type" value="Genomic_DNA"/>
</dbReference>
<reference evidence="2" key="1">
    <citation type="submission" date="2015-10" db="EMBL/GenBank/DDBJ databases">
        <title>Complete Genome Sequence of Aeromonas schubertii strain WL1483.</title>
        <authorList>
            <person name="Liu L."/>
        </authorList>
    </citation>
    <scope>NUCLEOTIDE SEQUENCE [LARGE SCALE GENOMIC DNA]</scope>
    <source>
        <strain evidence="2">WL1483</strain>
    </source>
</reference>
<reference evidence="1 2" key="2">
    <citation type="journal article" date="2016" name="Genome Announc.">
        <title>Complete Genome Sequence of the Highly Virulent Aeromonas schubertii Strain WL1483, Isolated from Diseased Snakehead Fish (Channa argus) in China.</title>
        <authorList>
            <person name="Liu L."/>
            <person name="Li N."/>
            <person name="Zhang D."/>
            <person name="Fu X."/>
            <person name="Shi C."/>
            <person name="Lin Q."/>
            <person name="Hao G."/>
        </authorList>
    </citation>
    <scope>NUCLEOTIDE SEQUENCE [LARGE SCALE GENOMIC DNA]</scope>
    <source>
        <strain evidence="1 2">WL1483</strain>
    </source>
</reference>
<dbReference type="AlphaFoldDB" id="A0A0S2SMV8"/>
<evidence type="ECO:0000313" key="2">
    <source>
        <dbReference type="Proteomes" id="UP000058114"/>
    </source>
</evidence>
<name>A0A0S2SMV8_9GAMM</name>
<dbReference type="KEGG" id="asr:WL1483_3577"/>
<organism evidence="1 2">
    <name type="scientific">Aeromonas schubertii</name>
    <dbReference type="NCBI Taxonomy" id="652"/>
    <lineage>
        <taxon>Bacteria</taxon>
        <taxon>Pseudomonadati</taxon>
        <taxon>Pseudomonadota</taxon>
        <taxon>Gammaproteobacteria</taxon>
        <taxon>Aeromonadales</taxon>
        <taxon>Aeromonadaceae</taxon>
        <taxon>Aeromonas</taxon>
    </lineage>
</organism>
<dbReference type="Proteomes" id="UP000058114">
    <property type="component" value="Chromosome"/>
</dbReference>
<protein>
    <submittedName>
        <fullName evidence="1">Uncharacterized protein</fullName>
    </submittedName>
</protein>
<proteinExistence type="predicted"/>
<dbReference type="Pfam" id="PF20196">
    <property type="entry name" value="DUF6559"/>
    <property type="match status" value="1"/>
</dbReference>
<dbReference type="InterPro" id="IPR046689">
    <property type="entry name" value="DUF6559"/>
</dbReference>
<sequence length="119" mass="13486">MSLIARLRLRRALKRVLPLALRLQRDYGPADAYTRAQLENLANREKLGTLACQALRALFRQPGSEEQELLALRTKLASRLFDPGHIFTAHDLLTLCKSGGWRGGTDRTVQTQGARFHQY</sequence>
<dbReference type="RefSeq" id="WP_060583625.1">
    <property type="nucleotide sequence ID" value="NZ_CP013067.1"/>
</dbReference>